<evidence type="ECO:0008006" key="3">
    <source>
        <dbReference type="Google" id="ProtNLM"/>
    </source>
</evidence>
<organism evidence="1 2">
    <name type="scientific">Neobacillus ginsengisoli</name>
    <dbReference type="NCBI Taxonomy" id="904295"/>
    <lineage>
        <taxon>Bacteria</taxon>
        <taxon>Bacillati</taxon>
        <taxon>Bacillota</taxon>
        <taxon>Bacilli</taxon>
        <taxon>Bacillales</taxon>
        <taxon>Bacillaceae</taxon>
        <taxon>Neobacillus</taxon>
    </lineage>
</organism>
<dbReference type="EMBL" id="JAUSTW010000018">
    <property type="protein sequence ID" value="MDQ0202172.1"/>
    <property type="molecule type" value="Genomic_DNA"/>
</dbReference>
<proteinExistence type="predicted"/>
<reference evidence="1 2" key="1">
    <citation type="submission" date="2023-07" db="EMBL/GenBank/DDBJ databases">
        <title>Genomic Encyclopedia of Type Strains, Phase IV (KMG-IV): sequencing the most valuable type-strain genomes for metagenomic binning, comparative biology and taxonomic classification.</title>
        <authorList>
            <person name="Goeker M."/>
        </authorList>
    </citation>
    <scope>NUCLEOTIDE SEQUENCE [LARGE SCALE GENOMIC DNA]</scope>
    <source>
        <strain evidence="1 2">DSM 27594</strain>
    </source>
</reference>
<accession>A0ABT9Y2Z0</accession>
<name>A0ABT9Y2Z0_9BACI</name>
<dbReference type="Proteomes" id="UP001224122">
    <property type="component" value="Unassembled WGS sequence"/>
</dbReference>
<protein>
    <recommendedName>
        <fullName evidence="3">RNase H type-1 domain-containing protein</fullName>
    </recommendedName>
</protein>
<dbReference type="SUPFAM" id="SSF53098">
    <property type="entry name" value="Ribonuclease H-like"/>
    <property type="match status" value="1"/>
</dbReference>
<evidence type="ECO:0000313" key="1">
    <source>
        <dbReference type="EMBL" id="MDQ0202172.1"/>
    </source>
</evidence>
<sequence length="230" mass="27040">MFVAYTDASIRNQNAILAFVIFFEDKSKISKRIVINQTNNNIAEASAFKELISFLDYYNFKGGLILFDSNGLKSHLKRSRRKTNKYLSEDTKEILRRLSVRTQVIPRKYNVAHQVCSENKSLKSTPFSSINRHYYQKVEDFPDYLLQLSVLEEYRQIYNKRFATFHEAQMKLNKKIWSADLLEDLDGVKMYAIHDKRIKVHGDTIIKLTKVNNVQVGSHWRAIRKLQKLN</sequence>
<keyword evidence="2" id="KW-1185">Reference proteome</keyword>
<comment type="caution">
    <text evidence="1">The sequence shown here is derived from an EMBL/GenBank/DDBJ whole genome shotgun (WGS) entry which is preliminary data.</text>
</comment>
<dbReference type="Gene3D" id="3.30.420.10">
    <property type="entry name" value="Ribonuclease H-like superfamily/Ribonuclease H"/>
    <property type="match status" value="1"/>
</dbReference>
<dbReference type="InterPro" id="IPR012337">
    <property type="entry name" value="RNaseH-like_sf"/>
</dbReference>
<evidence type="ECO:0000313" key="2">
    <source>
        <dbReference type="Proteomes" id="UP001224122"/>
    </source>
</evidence>
<gene>
    <name evidence="1" type="ORF">J2S10_005403</name>
</gene>
<dbReference type="InterPro" id="IPR036397">
    <property type="entry name" value="RNaseH_sf"/>
</dbReference>
<dbReference type="RefSeq" id="WP_307414138.1">
    <property type="nucleotide sequence ID" value="NZ_JAUSTW010000018.1"/>
</dbReference>